<dbReference type="AlphaFoldDB" id="A0A6N8GV61"/>
<name>A0A6N8GV61_9MICC</name>
<dbReference type="PANTHER" id="PTHR38436">
    <property type="entry name" value="POLYKETIDE CYCLASE SNOAL-LIKE DOMAIN"/>
    <property type="match status" value="1"/>
</dbReference>
<gene>
    <name evidence="1" type="ORF">GMA12_16300</name>
</gene>
<dbReference type="InterPro" id="IPR009959">
    <property type="entry name" value="Cyclase_SnoaL-like"/>
</dbReference>
<evidence type="ECO:0000313" key="1">
    <source>
        <dbReference type="EMBL" id="MUN64684.1"/>
    </source>
</evidence>
<accession>A0A6N8GV61</accession>
<evidence type="ECO:0008006" key="3">
    <source>
        <dbReference type="Google" id="ProtNLM"/>
    </source>
</evidence>
<dbReference type="InterPro" id="IPR032710">
    <property type="entry name" value="NTF2-like_dom_sf"/>
</dbReference>
<reference evidence="1 2" key="1">
    <citation type="submission" date="2019-12" db="EMBL/GenBank/DDBJ databases">
        <authorList>
            <person name="Shi Y."/>
        </authorList>
    </citation>
    <scope>NUCLEOTIDE SEQUENCE [LARGE SCALE GENOMIC DNA]</scope>
    <source>
        <strain evidence="1 2">JCM 17929</strain>
    </source>
</reference>
<dbReference type="Pfam" id="PF07366">
    <property type="entry name" value="SnoaL"/>
    <property type="match status" value="1"/>
</dbReference>
<evidence type="ECO:0000313" key="2">
    <source>
        <dbReference type="Proteomes" id="UP000436989"/>
    </source>
</evidence>
<dbReference type="EMBL" id="WOGU01000017">
    <property type="protein sequence ID" value="MUN64684.1"/>
    <property type="molecule type" value="Genomic_DNA"/>
</dbReference>
<proteinExistence type="predicted"/>
<comment type="caution">
    <text evidence="1">The sequence shown here is derived from an EMBL/GenBank/DDBJ whole genome shotgun (WGS) entry which is preliminary data.</text>
</comment>
<dbReference type="Proteomes" id="UP000436989">
    <property type="component" value="Unassembled WGS sequence"/>
</dbReference>
<sequence>MPAPNDPAPSTHDDVITRLVEEVLVGGSLEALDQLYTPAMARVARRWIAPFRAAFPDTRMQIVQLVSDGKTVAARFRCSGTHLGEWRGHAPTGRRFENIDEVYFFTFRNGLIAKAWGLEDTLERFRQLGLRP</sequence>
<dbReference type="GO" id="GO:0030638">
    <property type="term" value="P:polyketide metabolic process"/>
    <property type="evidence" value="ECO:0007669"/>
    <property type="project" value="InterPro"/>
</dbReference>
<organism evidence="1 2">
    <name type="scientific">Kocuria sediminis</name>
    <dbReference type="NCBI Taxonomy" id="1038857"/>
    <lineage>
        <taxon>Bacteria</taxon>
        <taxon>Bacillati</taxon>
        <taxon>Actinomycetota</taxon>
        <taxon>Actinomycetes</taxon>
        <taxon>Micrococcales</taxon>
        <taxon>Micrococcaceae</taxon>
        <taxon>Kocuria</taxon>
    </lineage>
</organism>
<keyword evidence="2" id="KW-1185">Reference proteome</keyword>
<protein>
    <recommendedName>
        <fullName evidence="3">Ester cyclase</fullName>
    </recommendedName>
</protein>
<dbReference type="Gene3D" id="3.10.450.50">
    <property type="match status" value="1"/>
</dbReference>
<dbReference type="PANTHER" id="PTHR38436:SF1">
    <property type="entry name" value="ESTER CYCLASE"/>
    <property type="match status" value="1"/>
</dbReference>
<dbReference type="SUPFAM" id="SSF54427">
    <property type="entry name" value="NTF2-like"/>
    <property type="match status" value="1"/>
</dbReference>